<feature type="transmembrane region" description="Helical" evidence="6">
    <location>
        <begin position="78"/>
        <end position="99"/>
    </location>
</feature>
<dbReference type="RefSeq" id="WP_306744585.1">
    <property type="nucleotide sequence ID" value="NZ_NSDM01000002.1"/>
</dbReference>
<dbReference type="Gene3D" id="1.10.3730.20">
    <property type="match status" value="1"/>
</dbReference>
<organism evidence="8 9">
    <name type="scientific">Saccharothrix yanglingensis</name>
    <dbReference type="NCBI Taxonomy" id="659496"/>
    <lineage>
        <taxon>Bacteria</taxon>
        <taxon>Bacillati</taxon>
        <taxon>Actinomycetota</taxon>
        <taxon>Actinomycetes</taxon>
        <taxon>Pseudonocardiales</taxon>
        <taxon>Pseudonocardiaceae</taxon>
        <taxon>Saccharothrix</taxon>
    </lineage>
</organism>
<keyword evidence="4 6" id="KW-1133">Transmembrane helix</keyword>
<comment type="similarity">
    <text evidence="2">Belongs to the EamA transporter family.</text>
</comment>
<feature type="transmembrane region" description="Helical" evidence="6">
    <location>
        <begin position="21"/>
        <end position="39"/>
    </location>
</feature>
<evidence type="ECO:0000313" key="8">
    <source>
        <dbReference type="EMBL" id="MDQ2583476.1"/>
    </source>
</evidence>
<feature type="transmembrane region" description="Helical" evidence="6">
    <location>
        <begin position="194"/>
        <end position="218"/>
    </location>
</feature>
<comment type="caution">
    <text evidence="8">The sequence shown here is derived from an EMBL/GenBank/DDBJ whole genome shotgun (WGS) entry which is preliminary data.</text>
</comment>
<proteinExistence type="inferred from homology"/>
<evidence type="ECO:0000256" key="2">
    <source>
        <dbReference type="ARBA" id="ARBA00007362"/>
    </source>
</evidence>
<evidence type="ECO:0000256" key="6">
    <source>
        <dbReference type="SAM" id="Phobius"/>
    </source>
</evidence>
<feature type="transmembrane region" description="Helical" evidence="6">
    <location>
        <begin position="256"/>
        <end position="276"/>
    </location>
</feature>
<accession>A0ABU0WUH4</accession>
<dbReference type="InterPro" id="IPR000620">
    <property type="entry name" value="EamA_dom"/>
</dbReference>
<dbReference type="PANTHER" id="PTHR32322:SF9">
    <property type="entry name" value="AMINO-ACID METABOLITE EFFLUX PUMP-RELATED"/>
    <property type="match status" value="1"/>
</dbReference>
<feature type="transmembrane region" description="Helical" evidence="6">
    <location>
        <begin position="139"/>
        <end position="157"/>
    </location>
</feature>
<feature type="domain" description="EamA" evidence="7">
    <location>
        <begin position="164"/>
        <end position="298"/>
    </location>
</feature>
<evidence type="ECO:0000256" key="4">
    <source>
        <dbReference type="ARBA" id="ARBA00022989"/>
    </source>
</evidence>
<evidence type="ECO:0000256" key="3">
    <source>
        <dbReference type="ARBA" id="ARBA00022692"/>
    </source>
</evidence>
<protein>
    <submittedName>
        <fullName evidence="8">EamA family transporter</fullName>
    </submittedName>
</protein>
<feature type="transmembrane region" description="Helical" evidence="6">
    <location>
        <begin position="282"/>
        <end position="298"/>
    </location>
</feature>
<dbReference type="EMBL" id="NSDM01000002">
    <property type="protein sequence ID" value="MDQ2583476.1"/>
    <property type="molecule type" value="Genomic_DNA"/>
</dbReference>
<comment type="subcellular location">
    <subcellularLocation>
        <location evidence="1">Membrane</location>
        <topology evidence="1">Multi-pass membrane protein</topology>
    </subcellularLocation>
</comment>
<feature type="transmembrane region" description="Helical" evidence="6">
    <location>
        <begin position="163"/>
        <end position="182"/>
    </location>
</feature>
<dbReference type="Proteomes" id="UP001225605">
    <property type="component" value="Unassembled WGS sequence"/>
</dbReference>
<name>A0ABU0WUH4_9PSEU</name>
<feature type="transmembrane region" description="Helical" evidence="6">
    <location>
        <begin position="224"/>
        <end position="244"/>
    </location>
</feature>
<dbReference type="SUPFAM" id="SSF103481">
    <property type="entry name" value="Multidrug resistance efflux transporter EmrE"/>
    <property type="match status" value="2"/>
</dbReference>
<dbReference type="Pfam" id="PF00892">
    <property type="entry name" value="EamA"/>
    <property type="match status" value="2"/>
</dbReference>
<keyword evidence="9" id="KW-1185">Reference proteome</keyword>
<dbReference type="PANTHER" id="PTHR32322">
    <property type="entry name" value="INNER MEMBRANE TRANSPORTER"/>
    <property type="match status" value="1"/>
</dbReference>
<sequence length="313" mass="32012">MTTPTAPATAHGDTARWLPSFIGLSALWGSSFALIKIGVDAGVHPLWVALWRCLFGLLALLVVCAVQRLAIPRDAATWGHALVVAALLNAAPFALFAYGEQHVDSVLAGIFNATTPLLTMLFVVVLVRDERLTATKATGLVLGFCGVLVILGVWGGIAGGTLVGGLACLAATTCYGAGFAYARRFFSQRPGSVAALSTVQVGCATAQLAVVTAAVGVAPTWPGWGAAIALLVLGALGTGVAYILNLQVIRHAGPTAASTVTYVIPLWSTAIGAVLLSEPVSWNTFVGAALVIAGILVTRMRTGGRTAAAAQRA</sequence>
<evidence type="ECO:0000313" key="9">
    <source>
        <dbReference type="Proteomes" id="UP001225605"/>
    </source>
</evidence>
<feature type="domain" description="EamA" evidence="7">
    <location>
        <begin position="20"/>
        <end position="151"/>
    </location>
</feature>
<evidence type="ECO:0000256" key="5">
    <source>
        <dbReference type="ARBA" id="ARBA00023136"/>
    </source>
</evidence>
<dbReference type="InterPro" id="IPR037185">
    <property type="entry name" value="EmrE-like"/>
</dbReference>
<feature type="transmembrane region" description="Helical" evidence="6">
    <location>
        <begin position="45"/>
        <end position="66"/>
    </location>
</feature>
<evidence type="ECO:0000256" key="1">
    <source>
        <dbReference type="ARBA" id="ARBA00004141"/>
    </source>
</evidence>
<keyword evidence="5 6" id="KW-0472">Membrane</keyword>
<dbReference type="InterPro" id="IPR050638">
    <property type="entry name" value="AA-Vitamin_Transporters"/>
</dbReference>
<keyword evidence="3 6" id="KW-0812">Transmembrane</keyword>
<reference evidence="8 9" key="1">
    <citation type="submission" date="2017-06" db="EMBL/GenBank/DDBJ databases">
        <title>Cultured bacterium strain Saccharothrix yanglingensis Hhs.015.</title>
        <authorList>
            <person name="Xia Y."/>
        </authorList>
    </citation>
    <scope>NUCLEOTIDE SEQUENCE [LARGE SCALE GENOMIC DNA]</scope>
    <source>
        <strain evidence="8 9">Hhs.015</strain>
    </source>
</reference>
<evidence type="ECO:0000259" key="7">
    <source>
        <dbReference type="Pfam" id="PF00892"/>
    </source>
</evidence>
<feature type="transmembrane region" description="Helical" evidence="6">
    <location>
        <begin position="105"/>
        <end position="127"/>
    </location>
</feature>
<gene>
    <name evidence="8" type="ORF">CKY47_05675</name>
</gene>